<dbReference type="AlphaFoldDB" id="A0A1U7NMW2"/>
<dbReference type="PANTHER" id="PTHR30481">
    <property type="entry name" value="DNA ADENINE METHYLASE"/>
    <property type="match status" value="1"/>
</dbReference>
<protein>
    <recommendedName>
        <fullName evidence="2">site-specific DNA-methyltransferase (adenine-specific)</fullName>
        <ecNumber evidence="2">2.1.1.72</ecNumber>
    </recommendedName>
</protein>
<gene>
    <name evidence="7" type="ORF">BO225_05490</name>
</gene>
<proteinExistence type="inferred from homology"/>
<sequence>MNNSPLRYPGGKHKLFRFVQQLIKENGCITYIEPFCGGAAIALELLRTNTVQKIIMNDLDRGIYLMWKMILERPEELIEKMDKTEITYAEWEHQKCVRANLEEHSDLDIAFSTLFLNRTNRSGIIDKAGPIGGKKQDGAYKIGCRFNKEKLAKKIRLIHSMRNSISLYNLDARDFLEKVVAKEKNAFTFFDPPYFHKGQELYSDFLGSEDHQQLATLIVDHLRHEKWIVTYDNVQEIKDYYSPVNGFEYSLQYTLQEKRKATELIFFSPDVRIPKLSKYIHFIGKTPFR</sequence>
<dbReference type="GO" id="GO:0009307">
    <property type="term" value="P:DNA restriction-modification system"/>
    <property type="evidence" value="ECO:0007669"/>
    <property type="project" value="InterPro"/>
</dbReference>
<dbReference type="SUPFAM" id="SSF53335">
    <property type="entry name" value="S-adenosyl-L-methionine-dependent methyltransferases"/>
    <property type="match status" value="1"/>
</dbReference>
<dbReference type="InterPro" id="IPR023095">
    <property type="entry name" value="Ade_MeTrfase_dom_2"/>
</dbReference>
<evidence type="ECO:0000256" key="4">
    <source>
        <dbReference type="ARBA" id="ARBA00022679"/>
    </source>
</evidence>
<dbReference type="PIRSF" id="PIRSF000398">
    <property type="entry name" value="M_m6A_EcoRV"/>
    <property type="match status" value="1"/>
</dbReference>
<evidence type="ECO:0000313" key="8">
    <source>
        <dbReference type="Proteomes" id="UP000186705"/>
    </source>
</evidence>
<comment type="catalytic activity">
    <reaction evidence="6">
        <text>a 2'-deoxyadenosine in DNA + S-adenosyl-L-methionine = an N(6)-methyl-2'-deoxyadenosine in DNA + S-adenosyl-L-homocysteine + H(+)</text>
        <dbReference type="Rhea" id="RHEA:15197"/>
        <dbReference type="Rhea" id="RHEA-COMP:12418"/>
        <dbReference type="Rhea" id="RHEA-COMP:12419"/>
        <dbReference type="ChEBI" id="CHEBI:15378"/>
        <dbReference type="ChEBI" id="CHEBI:57856"/>
        <dbReference type="ChEBI" id="CHEBI:59789"/>
        <dbReference type="ChEBI" id="CHEBI:90615"/>
        <dbReference type="ChEBI" id="CHEBI:90616"/>
        <dbReference type="EC" id="2.1.1.72"/>
    </reaction>
</comment>
<dbReference type="PANTHER" id="PTHR30481:SF2">
    <property type="entry name" value="SITE-SPECIFIC DNA-METHYLTRANSFERASE (ADENINE-SPECIFIC)"/>
    <property type="match status" value="1"/>
</dbReference>
<evidence type="ECO:0000256" key="3">
    <source>
        <dbReference type="ARBA" id="ARBA00022603"/>
    </source>
</evidence>
<evidence type="ECO:0000313" key="7">
    <source>
        <dbReference type="EMBL" id="OLU46625.1"/>
    </source>
</evidence>
<dbReference type="GO" id="GO:0043565">
    <property type="term" value="F:sequence-specific DNA binding"/>
    <property type="evidence" value="ECO:0007669"/>
    <property type="project" value="TreeGrafter"/>
</dbReference>
<dbReference type="STRING" id="1862672.BO225_05490"/>
<dbReference type="GO" id="GO:0009007">
    <property type="term" value="F:site-specific DNA-methyltransferase (adenine-specific) activity"/>
    <property type="evidence" value="ECO:0007669"/>
    <property type="project" value="UniProtKB-EC"/>
</dbReference>
<dbReference type="GO" id="GO:0006298">
    <property type="term" value="P:mismatch repair"/>
    <property type="evidence" value="ECO:0007669"/>
    <property type="project" value="TreeGrafter"/>
</dbReference>
<keyword evidence="4 7" id="KW-0808">Transferase</keyword>
<dbReference type="PRINTS" id="PR00505">
    <property type="entry name" value="D12N6MTFRASE"/>
</dbReference>
<dbReference type="Proteomes" id="UP000186705">
    <property type="component" value="Unassembled WGS sequence"/>
</dbReference>
<evidence type="ECO:0000256" key="6">
    <source>
        <dbReference type="ARBA" id="ARBA00047942"/>
    </source>
</evidence>
<dbReference type="Gene3D" id="3.40.50.150">
    <property type="entry name" value="Vaccinia Virus protein VP39"/>
    <property type="match status" value="1"/>
</dbReference>
<dbReference type="OrthoDB" id="9805629at2"/>
<dbReference type="EMBL" id="MPKA01000062">
    <property type="protein sequence ID" value="OLU46625.1"/>
    <property type="molecule type" value="Genomic_DNA"/>
</dbReference>
<name>A0A1U7NMW2_9FIRM</name>
<evidence type="ECO:0000256" key="1">
    <source>
        <dbReference type="ARBA" id="ARBA00006594"/>
    </source>
</evidence>
<keyword evidence="8" id="KW-1185">Reference proteome</keyword>
<dbReference type="GO" id="GO:1904047">
    <property type="term" value="F:S-adenosyl-L-methionine binding"/>
    <property type="evidence" value="ECO:0007669"/>
    <property type="project" value="TreeGrafter"/>
</dbReference>
<accession>A0A1U7NMW2</accession>
<evidence type="ECO:0000256" key="2">
    <source>
        <dbReference type="ARBA" id="ARBA00011900"/>
    </source>
</evidence>
<comment type="caution">
    <text evidence="7">The sequence shown here is derived from an EMBL/GenBank/DDBJ whole genome shotgun (WGS) entry which is preliminary data.</text>
</comment>
<comment type="similarity">
    <text evidence="1">Belongs to the N(4)/N(6)-methyltransferase family.</text>
</comment>
<dbReference type="EC" id="2.1.1.72" evidence="2"/>
<dbReference type="GO" id="GO:0032259">
    <property type="term" value="P:methylation"/>
    <property type="evidence" value="ECO:0007669"/>
    <property type="project" value="UniProtKB-KW"/>
</dbReference>
<dbReference type="InterPro" id="IPR012327">
    <property type="entry name" value="MeTrfase_D12"/>
</dbReference>
<dbReference type="RefSeq" id="WP_076341274.1">
    <property type="nucleotide sequence ID" value="NZ_CAPDDE010000083.1"/>
</dbReference>
<evidence type="ECO:0000256" key="5">
    <source>
        <dbReference type="ARBA" id="ARBA00022691"/>
    </source>
</evidence>
<dbReference type="InterPro" id="IPR029063">
    <property type="entry name" value="SAM-dependent_MTases_sf"/>
</dbReference>
<reference evidence="7 8" key="1">
    <citation type="submission" date="2016-11" db="EMBL/GenBank/DDBJ databases">
        <title>Description of two novel members of the family Erysipelotrichaceae: Ileibacterium lipovorans gen. nov., sp. nov. and Dubosiella newyorkensis, gen. nov., sp. nov.</title>
        <authorList>
            <person name="Cox L.M."/>
            <person name="Sohn J."/>
            <person name="Tyrrell K.L."/>
            <person name="Citron D.M."/>
            <person name="Lawson P.A."/>
            <person name="Patel N.B."/>
            <person name="Iizumi T."/>
            <person name="Perez-Perez G.I."/>
            <person name="Goldstein E.J."/>
            <person name="Blaser M.J."/>
        </authorList>
    </citation>
    <scope>NUCLEOTIDE SEQUENCE [LARGE SCALE GENOMIC DNA]</scope>
    <source>
        <strain evidence="7 8">NYU-BL-A4</strain>
    </source>
</reference>
<keyword evidence="5" id="KW-0949">S-adenosyl-L-methionine</keyword>
<organism evidence="7 8">
    <name type="scientific">Dubosiella newyorkensis</name>
    <dbReference type="NCBI Taxonomy" id="1862672"/>
    <lineage>
        <taxon>Bacteria</taxon>
        <taxon>Bacillati</taxon>
        <taxon>Bacillota</taxon>
        <taxon>Erysipelotrichia</taxon>
        <taxon>Erysipelotrichales</taxon>
        <taxon>Erysipelotrichaceae</taxon>
        <taxon>Dubosiella</taxon>
    </lineage>
</organism>
<dbReference type="InterPro" id="IPR012263">
    <property type="entry name" value="M_m6A_EcoRV"/>
</dbReference>
<dbReference type="GeneID" id="78275398"/>
<dbReference type="Pfam" id="PF02086">
    <property type="entry name" value="MethyltransfD12"/>
    <property type="match status" value="1"/>
</dbReference>
<keyword evidence="3 7" id="KW-0489">Methyltransferase</keyword>
<dbReference type="Gene3D" id="1.10.1020.10">
    <property type="entry name" value="Adenine-specific Methyltransferase, Domain 2"/>
    <property type="match status" value="1"/>
</dbReference>